<sequence length="1567" mass="170428">MLSYKLANAIDHFPSIDSEAYQQQQADGQYPTAFNGDATVGQKSLLTTGKSTVISLQSHNLAELLDVQYDQQIYYTDKIQQERGRVEDLRFKLKRAYHDLEESRRAAAPSFTAGGSRSRNVGQTERHVQKLENRLQQALIRASRLENENETLKVEVDRVRRQKLSEVGGRRRVEAQLAALRAQCAELVRRTQAHHDAREGVRRETETLRQEIVRDLHAFSDAYEGVTGQLGGGGGVSAAAESHARLHRLVREQSSVLVGGSVMAAVAAAAGAAAAESAVEGGGSVTNSMRLKQQSLNAYWAILNKKSDLVAKAARAQELEDALQQICAASQGGSLEEFVPAMVEAEEEGYSLFRLINELNRELEELDAERARMAAAADALRRADASEKSAAKAELRAQIAGARARAADHERAYQRGLDVVRSVEEPLAAVLSKLCAPAEDVGGVTHALSTTGLTDRNVLAYLGVMEAEVERVAQIYTAATSGGTATAANVRRPTTPKWDPATGARVPSLRTPHPPASDTIEETLGALGEAGADGTGTPQLLTSNYVAAAQGMQYDASSVFDNEIWSMLHPVWKRNAVVKPRLPSGGDVIVNWADTITPTNFEHFKDMYPEPNIVHVHPHDGEAPHKLLQRLQPLLRHRRNRPAPPLILVADDLQEMRQQGHAVLAAFAAEHAGRVRLVMAVRTQGRQVPVAATLLHASAVVRMEPVSEETALEMVLELLQDECVGYELHGIQAAFQARWPDVPRLLSLLQRAFVRHHYLSRANVRRALAAAPQQRSARQRKSARSAATQRAVTQSSGSQLQVSAQLRLSVTGARSPRARESYGSTGALGKTRGSRESTSAARSPLLRESEGNAGALNGTAGWGLRTSTSSAGMLGETRRQQQTSLSATMAGGLGETRRQPPSPSAAMADTLGRTRRQKQLASTRGGADIGHQQQRSTMAPLSASPTRQRAPATAAAGLLKVSALTVLEPLGRCRVCTLPVPCEHETEEALAARAQALRNALPQNTDGSPVCQHFVSRGWCRQYVRVGRCSHYLDVNCAKFGCNPALVNGDPAGFAESNLMHNINGRFFGNLNGLDMYVGERIRWFVAAFGTEVNLHTAHFHGNTLTMDNHRKDVVDLLPATFRTLIMQPDAEGKWLIHCHARGGRRRRRPRRKFASPLSSCPSPSRQRFAACVARSGIKRDLAAKSTEAWVYDPGKEEVIKSITADRSQENPSTVLIIGNHGAGKSTAAISAFNEQQEVINTELHFMSMSSGNDIGSVWAAEVLGALGMQHRAPQGEDPLAVMRGALQEMKQGGKQRPVFIIDVNSAFTSTQLYHLLLFCKELGSSNSLAQFVVVVSAAPTAFVMAPLAPLSLLRVRTVEVGDLSETEAKEYVKAAVSKWRATHKADVNLDETQLVEEVLSNCGTRVLYLKQLCFDSWSACDTPSEIHDAIKAFANREYQQAVAGLDGLLAAAPATAKLSRAEQIEVLSKLAASDVKSAMLDLGQVAAAFGVTRSQFVDLNLAIGLGAHPCTINPDTLQVRAASVVVQQAMLKQVEVWKAEEEKERKLYLWQKIVRKILQKMRQVLL</sequence>
<dbReference type="InterPro" id="IPR008972">
    <property type="entry name" value="Cupredoxin"/>
</dbReference>
<dbReference type="SUPFAM" id="SSF49503">
    <property type="entry name" value="Cupredoxins"/>
    <property type="match status" value="1"/>
</dbReference>
<dbReference type="Gene3D" id="2.60.40.420">
    <property type="entry name" value="Cupredoxins - blue copper proteins"/>
    <property type="match status" value="1"/>
</dbReference>
<feature type="region of interest" description="Disordered" evidence="3">
    <location>
        <begin position="107"/>
        <end position="127"/>
    </location>
</feature>
<feature type="region of interest" description="Disordered" evidence="3">
    <location>
        <begin position="486"/>
        <end position="515"/>
    </location>
</feature>
<dbReference type="InterPro" id="IPR027417">
    <property type="entry name" value="P-loop_NTPase"/>
</dbReference>
<protein>
    <submittedName>
        <fullName evidence="6">Uncharacterized protein</fullName>
    </submittedName>
</protein>
<dbReference type="GO" id="GO:0016491">
    <property type="term" value="F:oxidoreductase activity"/>
    <property type="evidence" value="ECO:0007669"/>
    <property type="project" value="InterPro"/>
</dbReference>
<evidence type="ECO:0000313" key="7">
    <source>
        <dbReference type="Proteomes" id="UP000664859"/>
    </source>
</evidence>
<feature type="compositionally biased region" description="Polar residues" evidence="3">
    <location>
        <begin position="113"/>
        <end position="123"/>
    </location>
</feature>
<dbReference type="PANTHER" id="PTHR21694">
    <property type="entry name" value="COILED-COIL DOMAIN-CONTAINING PROTEIN 63"/>
    <property type="match status" value="1"/>
</dbReference>
<organism evidence="6 7">
    <name type="scientific">Tribonema minus</name>
    <dbReference type="NCBI Taxonomy" id="303371"/>
    <lineage>
        <taxon>Eukaryota</taxon>
        <taxon>Sar</taxon>
        <taxon>Stramenopiles</taxon>
        <taxon>Ochrophyta</taxon>
        <taxon>PX clade</taxon>
        <taxon>Xanthophyceae</taxon>
        <taxon>Tribonematales</taxon>
        <taxon>Tribonemataceae</taxon>
        <taxon>Tribonema</taxon>
    </lineage>
</organism>
<dbReference type="GO" id="GO:0005507">
    <property type="term" value="F:copper ion binding"/>
    <property type="evidence" value="ECO:0007669"/>
    <property type="project" value="InterPro"/>
</dbReference>
<evidence type="ECO:0000313" key="6">
    <source>
        <dbReference type="EMBL" id="KAG5186637.1"/>
    </source>
</evidence>
<dbReference type="Gene3D" id="3.40.50.300">
    <property type="entry name" value="P-loop containing nucleotide triphosphate hydrolases"/>
    <property type="match status" value="1"/>
</dbReference>
<gene>
    <name evidence="6" type="ORF">JKP88DRAFT_254455</name>
</gene>
<feature type="domain" description="Plastocyanin-like" evidence="4">
    <location>
        <begin position="1062"/>
        <end position="1140"/>
    </location>
</feature>
<reference evidence="6" key="1">
    <citation type="submission" date="2021-02" db="EMBL/GenBank/DDBJ databases">
        <title>First Annotated Genome of the Yellow-green Alga Tribonema minus.</title>
        <authorList>
            <person name="Mahan K.M."/>
        </authorList>
    </citation>
    <scope>NUCLEOTIDE SEQUENCE</scope>
    <source>
        <strain evidence="6">UTEX B ZZ1240</strain>
    </source>
</reference>
<dbReference type="EMBL" id="JAFCMP010000108">
    <property type="protein sequence ID" value="KAG5186637.1"/>
    <property type="molecule type" value="Genomic_DNA"/>
</dbReference>
<dbReference type="Proteomes" id="UP000664859">
    <property type="component" value="Unassembled WGS sequence"/>
</dbReference>
<feature type="region of interest" description="Disordered" evidence="3">
    <location>
        <begin position="769"/>
        <end position="949"/>
    </location>
</feature>
<evidence type="ECO:0000256" key="2">
    <source>
        <dbReference type="SAM" id="Coils"/>
    </source>
</evidence>
<evidence type="ECO:0000259" key="5">
    <source>
        <dbReference type="Pfam" id="PF21773"/>
    </source>
</evidence>
<keyword evidence="1 2" id="KW-0175">Coiled coil</keyword>
<dbReference type="InterPro" id="IPR051876">
    <property type="entry name" value="ODA-DC/CCD"/>
</dbReference>
<feature type="coiled-coil region" evidence="2">
    <location>
        <begin position="352"/>
        <end position="412"/>
    </location>
</feature>
<dbReference type="Pfam" id="PF07731">
    <property type="entry name" value="Cu-oxidase_2"/>
    <property type="match status" value="1"/>
</dbReference>
<evidence type="ECO:0000256" key="3">
    <source>
        <dbReference type="SAM" id="MobiDB-lite"/>
    </source>
</evidence>
<dbReference type="InterPro" id="IPR011706">
    <property type="entry name" value="Cu-oxidase_C"/>
</dbReference>
<evidence type="ECO:0000259" key="4">
    <source>
        <dbReference type="Pfam" id="PF07731"/>
    </source>
</evidence>
<dbReference type="InterPro" id="IPR049258">
    <property type="entry name" value="ODAD1_CC"/>
</dbReference>
<feature type="region of interest" description="Disordered" evidence="3">
    <location>
        <begin position="1146"/>
        <end position="1165"/>
    </location>
</feature>
<dbReference type="SUPFAM" id="SSF52540">
    <property type="entry name" value="P-loop containing nucleoside triphosphate hydrolases"/>
    <property type="match status" value="1"/>
</dbReference>
<evidence type="ECO:0000256" key="1">
    <source>
        <dbReference type="ARBA" id="ARBA00023054"/>
    </source>
</evidence>
<name>A0A835Z6M1_9STRA</name>
<dbReference type="Pfam" id="PF21773">
    <property type="entry name" value="ODAD1_CC"/>
    <property type="match status" value="1"/>
</dbReference>
<keyword evidence="7" id="KW-1185">Reference proteome</keyword>
<comment type="caution">
    <text evidence="6">The sequence shown here is derived from an EMBL/GenBank/DDBJ whole genome shotgun (WGS) entry which is preliminary data.</text>
</comment>
<accession>A0A835Z6M1</accession>
<feature type="compositionally biased region" description="Polar residues" evidence="3">
    <location>
        <begin position="792"/>
        <end position="808"/>
    </location>
</feature>
<dbReference type="PANTHER" id="PTHR21694:SF18">
    <property type="entry name" value="COILED-COIL DOMAIN-CONTAINING PROTEIN 63"/>
    <property type="match status" value="1"/>
</dbReference>
<feature type="domain" description="ODAD1 central coiled coil region" evidence="5">
    <location>
        <begin position="313"/>
        <end position="433"/>
    </location>
</feature>
<proteinExistence type="predicted"/>
<dbReference type="OrthoDB" id="6766775at2759"/>